<accession>A0A0S6TYW7</accession>
<dbReference type="CDD" id="cd00093">
    <property type="entry name" value="HTH_XRE"/>
    <property type="match status" value="1"/>
</dbReference>
<feature type="domain" description="HTH cro/C1-type" evidence="2">
    <location>
        <begin position="9"/>
        <end position="63"/>
    </location>
</feature>
<dbReference type="GO" id="GO:0003700">
    <property type="term" value="F:DNA-binding transcription factor activity"/>
    <property type="evidence" value="ECO:0007669"/>
    <property type="project" value="TreeGrafter"/>
</dbReference>
<dbReference type="PANTHER" id="PTHR46797:SF25">
    <property type="entry name" value="TRANSCRIPTIONAL REGULATOR"/>
    <property type="match status" value="1"/>
</dbReference>
<dbReference type="InterPro" id="IPR010982">
    <property type="entry name" value="Lambda_DNA-bd_dom_sf"/>
</dbReference>
<dbReference type="HOGENOM" id="CLU_2750592_0_0_9"/>
<keyword evidence="1 3" id="KW-0238">DNA-binding</keyword>
<name>A0A0S6TYW7_CLOBO</name>
<reference evidence="3" key="1">
    <citation type="submission" date="2013-10" db="EMBL/GenBank/DDBJ databases">
        <title>Draft genome sequence of Clostridium botulinum type B strain Osaka05.</title>
        <authorList>
            <person name="Sakaguchi Y."/>
            <person name="Hosomi K."/>
            <person name="Uchiyama J."/>
            <person name="Ogura Y."/>
            <person name="Sakaguchi M."/>
            <person name="Kohda T."/>
            <person name="Mukamoto M."/>
            <person name="Misawa N."/>
            <person name="Matsuzaki S."/>
            <person name="Hayashi T."/>
            <person name="Kozaki S."/>
        </authorList>
    </citation>
    <scope>NUCLEOTIDE SEQUENCE</scope>
    <source>
        <strain evidence="3">Osaka05</strain>
    </source>
</reference>
<evidence type="ECO:0000313" key="3">
    <source>
        <dbReference type="EMBL" id="GAE00795.1"/>
    </source>
</evidence>
<gene>
    <name evidence="3" type="ORF">CBO05C_0485</name>
</gene>
<dbReference type="InterPro" id="IPR001387">
    <property type="entry name" value="Cro/C1-type_HTH"/>
</dbReference>
<dbReference type="Proteomes" id="UP000054164">
    <property type="component" value="Unassembled WGS sequence"/>
</dbReference>
<dbReference type="Gene3D" id="1.10.260.40">
    <property type="entry name" value="lambda repressor-like DNA-binding domains"/>
    <property type="match status" value="1"/>
</dbReference>
<dbReference type="PANTHER" id="PTHR46797">
    <property type="entry name" value="HTH-TYPE TRANSCRIPTIONAL REGULATOR"/>
    <property type="match status" value="1"/>
</dbReference>
<dbReference type="SMART" id="SM00530">
    <property type="entry name" value="HTH_XRE"/>
    <property type="match status" value="1"/>
</dbReference>
<dbReference type="SUPFAM" id="SSF47413">
    <property type="entry name" value="lambda repressor-like DNA-binding domains"/>
    <property type="match status" value="1"/>
</dbReference>
<evidence type="ECO:0000259" key="2">
    <source>
        <dbReference type="PROSITE" id="PS50943"/>
    </source>
</evidence>
<proteinExistence type="predicted"/>
<dbReference type="AlphaFoldDB" id="A0A0S6TYW7"/>
<dbReference type="PROSITE" id="PS50943">
    <property type="entry name" value="HTH_CROC1"/>
    <property type="match status" value="1"/>
</dbReference>
<dbReference type="Pfam" id="PF01381">
    <property type="entry name" value="HTH_3"/>
    <property type="match status" value="1"/>
</dbReference>
<dbReference type="GO" id="GO:0005829">
    <property type="term" value="C:cytosol"/>
    <property type="evidence" value="ECO:0007669"/>
    <property type="project" value="TreeGrafter"/>
</dbReference>
<dbReference type="GO" id="GO:0003677">
    <property type="term" value="F:DNA binding"/>
    <property type="evidence" value="ECO:0007669"/>
    <property type="project" value="UniProtKB-KW"/>
</dbReference>
<evidence type="ECO:0000256" key="1">
    <source>
        <dbReference type="ARBA" id="ARBA00023125"/>
    </source>
</evidence>
<sequence>MINEIAEKIRNLRKEKNLTLKDLGEKTGLSISFLSQVENNSSSLAITSLKKNCRCIKCTYNLFFQKSRTS</sequence>
<organism evidence="3">
    <name type="scientific">Clostridium botulinum B str. Osaka05</name>
    <dbReference type="NCBI Taxonomy" id="1407017"/>
    <lineage>
        <taxon>Bacteria</taxon>
        <taxon>Bacillati</taxon>
        <taxon>Bacillota</taxon>
        <taxon>Clostridia</taxon>
        <taxon>Eubacteriales</taxon>
        <taxon>Clostridiaceae</taxon>
        <taxon>Clostridium</taxon>
    </lineage>
</organism>
<protein>
    <submittedName>
        <fullName evidence="3">DNA-binding protein</fullName>
    </submittedName>
</protein>
<dbReference type="InterPro" id="IPR050807">
    <property type="entry name" value="TransReg_Diox_bact_type"/>
</dbReference>
<dbReference type="EMBL" id="DF384213">
    <property type="protein sequence ID" value="GAE00795.1"/>
    <property type="molecule type" value="Genomic_DNA"/>
</dbReference>